<reference evidence="1 2" key="1">
    <citation type="submission" date="2017-03" db="EMBL/GenBank/DDBJ databases">
        <title>Genome sequence of Clostridium chromiireducens DSM 23318.</title>
        <authorList>
            <person name="Poehlein A."/>
            <person name="Daniel R."/>
        </authorList>
    </citation>
    <scope>NUCLEOTIDE SEQUENCE [LARGE SCALE GENOMIC DNA]</scope>
    <source>
        <strain evidence="1 2">DSM 23318</strain>
    </source>
</reference>
<gene>
    <name evidence="1" type="ORF">CLCHR_46830</name>
</gene>
<evidence type="ECO:0000313" key="2">
    <source>
        <dbReference type="Proteomes" id="UP000191056"/>
    </source>
</evidence>
<dbReference type="GO" id="GO:0005576">
    <property type="term" value="C:extracellular region"/>
    <property type="evidence" value="ECO:0007669"/>
    <property type="project" value="UniProtKB-SubCell"/>
</dbReference>
<comment type="caution">
    <text evidence="1">The sequence shown here is derived from an EMBL/GenBank/DDBJ whole genome shotgun (WGS) entry which is preliminary data.</text>
</comment>
<dbReference type="STRING" id="225345.CLCHR_46830"/>
<dbReference type="OrthoDB" id="1928775at2"/>
<evidence type="ECO:0008006" key="3">
    <source>
        <dbReference type="Google" id="ProtNLM"/>
    </source>
</evidence>
<dbReference type="Proteomes" id="UP000191056">
    <property type="component" value="Unassembled WGS sequence"/>
</dbReference>
<accession>A0A1V4I5T4</accession>
<organism evidence="1 2">
    <name type="scientific">Clostridium chromiireducens</name>
    <dbReference type="NCBI Taxonomy" id="225345"/>
    <lineage>
        <taxon>Bacteria</taxon>
        <taxon>Bacillati</taxon>
        <taxon>Bacillota</taxon>
        <taxon>Clostridia</taxon>
        <taxon>Eubacteriales</taxon>
        <taxon>Clostridiaceae</taxon>
        <taxon>Clostridium</taxon>
    </lineage>
</organism>
<keyword evidence="2" id="KW-1185">Reference proteome</keyword>
<name>A0A1V4I5T4_9CLOT</name>
<dbReference type="NCBIfam" id="NF033679">
    <property type="entry name" value="DNRLRE_dom"/>
    <property type="match status" value="1"/>
</dbReference>
<sequence>MKSILIPAIKSLTVTNKYPDKSLNEDIITVGSDDKYKYYSYLFFDISSIPCDVIISNAELILFKVDKFCNDDTKKFSISPLREYFSTYTTYNNPPDYDHYTIINFYPLTSKISVTVNITTIISSWVKNKPNSKNKGMILYGKNREVIISFGSVKSSDNYLVPFIMVNYEYSLPKKTSKYGCSLSDKCSKDDCSKKCICMCKEEFEAIIIKVCKEICKNNCNPQPIPTPTVRQVRVTGTVASLSLYYIIVKLEITRIGTGQKDNYYVTDEYDNSLNNESLHIDKTYDIAVIPRAQPGDTENVYLYGSYKGPASV</sequence>
<evidence type="ECO:0000313" key="1">
    <source>
        <dbReference type="EMBL" id="OPJ55351.1"/>
    </source>
</evidence>
<protein>
    <recommendedName>
        <fullName evidence="3">DNRLRE domain-containing protein</fullName>
    </recommendedName>
</protein>
<dbReference type="EMBL" id="MZGT01000126">
    <property type="protein sequence ID" value="OPJ55351.1"/>
    <property type="molecule type" value="Genomic_DNA"/>
</dbReference>
<dbReference type="RefSeq" id="WP_079442303.1">
    <property type="nucleotide sequence ID" value="NZ_MZGT01000126.1"/>
</dbReference>
<proteinExistence type="predicted"/>
<dbReference type="AlphaFoldDB" id="A0A1V4I5T4"/>